<evidence type="ECO:0000313" key="1">
    <source>
        <dbReference type="EMBL" id="TEB26473.1"/>
    </source>
</evidence>
<reference evidence="1 2" key="1">
    <citation type="journal article" date="2019" name="Nat. Ecol. Evol.">
        <title>Megaphylogeny resolves global patterns of mushroom evolution.</title>
        <authorList>
            <person name="Varga T."/>
            <person name="Krizsan K."/>
            <person name="Foldi C."/>
            <person name="Dima B."/>
            <person name="Sanchez-Garcia M."/>
            <person name="Sanchez-Ramirez S."/>
            <person name="Szollosi G.J."/>
            <person name="Szarkandi J.G."/>
            <person name="Papp V."/>
            <person name="Albert L."/>
            <person name="Andreopoulos W."/>
            <person name="Angelini C."/>
            <person name="Antonin V."/>
            <person name="Barry K.W."/>
            <person name="Bougher N.L."/>
            <person name="Buchanan P."/>
            <person name="Buyck B."/>
            <person name="Bense V."/>
            <person name="Catcheside P."/>
            <person name="Chovatia M."/>
            <person name="Cooper J."/>
            <person name="Damon W."/>
            <person name="Desjardin D."/>
            <person name="Finy P."/>
            <person name="Geml J."/>
            <person name="Haridas S."/>
            <person name="Hughes K."/>
            <person name="Justo A."/>
            <person name="Karasinski D."/>
            <person name="Kautmanova I."/>
            <person name="Kiss B."/>
            <person name="Kocsube S."/>
            <person name="Kotiranta H."/>
            <person name="LaButti K.M."/>
            <person name="Lechner B.E."/>
            <person name="Liimatainen K."/>
            <person name="Lipzen A."/>
            <person name="Lukacs Z."/>
            <person name="Mihaltcheva S."/>
            <person name="Morgado L.N."/>
            <person name="Niskanen T."/>
            <person name="Noordeloos M.E."/>
            <person name="Ohm R.A."/>
            <person name="Ortiz-Santana B."/>
            <person name="Ovrebo C."/>
            <person name="Racz N."/>
            <person name="Riley R."/>
            <person name="Savchenko A."/>
            <person name="Shiryaev A."/>
            <person name="Soop K."/>
            <person name="Spirin V."/>
            <person name="Szebenyi C."/>
            <person name="Tomsovsky M."/>
            <person name="Tulloss R.E."/>
            <person name="Uehling J."/>
            <person name="Grigoriev I.V."/>
            <person name="Vagvolgyi C."/>
            <person name="Papp T."/>
            <person name="Martin F.M."/>
            <person name="Miettinen O."/>
            <person name="Hibbett D.S."/>
            <person name="Nagy L.G."/>
        </authorList>
    </citation>
    <scope>NUCLEOTIDE SEQUENCE [LARGE SCALE GENOMIC DNA]</scope>
    <source>
        <strain evidence="1 2">FP101781</strain>
    </source>
</reference>
<comment type="caution">
    <text evidence="1">The sequence shown here is derived from an EMBL/GenBank/DDBJ whole genome shotgun (WGS) entry which is preliminary data.</text>
</comment>
<proteinExistence type="predicted"/>
<name>A0A4Y7SX91_COPMI</name>
<organism evidence="1 2">
    <name type="scientific">Coprinellus micaceus</name>
    <name type="common">Glistening ink-cap mushroom</name>
    <name type="synonym">Coprinus micaceus</name>
    <dbReference type="NCBI Taxonomy" id="71717"/>
    <lineage>
        <taxon>Eukaryota</taxon>
        <taxon>Fungi</taxon>
        <taxon>Dikarya</taxon>
        <taxon>Basidiomycota</taxon>
        <taxon>Agaricomycotina</taxon>
        <taxon>Agaricomycetes</taxon>
        <taxon>Agaricomycetidae</taxon>
        <taxon>Agaricales</taxon>
        <taxon>Agaricineae</taxon>
        <taxon>Psathyrellaceae</taxon>
        <taxon>Coprinellus</taxon>
    </lineage>
</organism>
<dbReference type="OrthoDB" id="8626508at2759"/>
<evidence type="ECO:0000313" key="2">
    <source>
        <dbReference type="Proteomes" id="UP000298030"/>
    </source>
</evidence>
<protein>
    <submittedName>
        <fullName evidence="1">Uncharacterized protein</fullName>
    </submittedName>
</protein>
<dbReference type="EMBL" id="QPFP01000048">
    <property type="protein sequence ID" value="TEB26473.1"/>
    <property type="molecule type" value="Genomic_DNA"/>
</dbReference>
<keyword evidence="2" id="KW-1185">Reference proteome</keyword>
<accession>A0A4Y7SX91</accession>
<dbReference type="Proteomes" id="UP000298030">
    <property type="component" value="Unassembled WGS sequence"/>
</dbReference>
<gene>
    <name evidence="1" type="ORF">FA13DRAFT_1040125</name>
</gene>
<dbReference type="AlphaFoldDB" id="A0A4Y7SX91"/>
<sequence>MGAYDNFVGIVRLTKPSGLWGHVCGGSLESIAQREGTPKNSLFLKPRKKRYTTFSSTDLHIRNEARSPPPGDILTLE</sequence>